<dbReference type="PANTHER" id="PTHR30390:SF6">
    <property type="entry name" value="DNAA INITIATOR-ASSOCIATING PROTEIN DIAA"/>
    <property type="match status" value="1"/>
</dbReference>
<protein>
    <submittedName>
        <fullName evidence="2">SIS domain-containing protein</fullName>
    </submittedName>
</protein>
<dbReference type="SUPFAM" id="SSF53697">
    <property type="entry name" value="SIS domain"/>
    <property type="match status" value="1"/>
</dbReference>
<gene>
    <name evidence="2" type="ORF">RM572_05475</name>
</gene>
<dbReference type="CDD" id="cd05006">
    <property type="entry name" value="SIS_GmhA"/>
    <property type="match status" value="1"/>
</dbReference>
<dbReference type="InterPro" id="IPR035461">
    <property type="entry name" value="GmhA/DiaA"/>
</dbReference>
<dbReference type="PROSITE" id="PS51464">
    <property type="entry name" value="SIS"/>
    <property type="match status" value="1"/>
</dbReference>
<sequence length="200" mass="21139">MDDALTRHLADHLDAAEGTRALLPALDAVASDLIDVYAGDGRLYTFGNGGSAADAQHLAAELIGRYLRQRRPLPAVSLTTDPSVMSCIANDYAFDDVFARQVEALARPGDMVAGFTTSGRSPNVVRGLAAARKAGAVTVLFCGGTRGGLPAAEHADHTLLVPATATARIQEMHLLLLHLLSERVDAWAAETEDDRLEAPV</sequence>
<proteinExistence type="predicted"/>
<reference evidence="3" key="1">
    <citation type="submission" date="2023-07" db="EMBL/GenBank/DDBJ databases">
        <title>30 novel species of actinomycetes from the DSMZ collection.</title>
        <authorList>
            <person name="Nouioui I."/>
        </authorList>
    </citation>
    <scope>NUCLEOTIDE SEQUENCE [LARGE SCALE GENOMIC DNA]</scope>
    <source>
        <strain evidence="3">DSM 42041</strain>
    </source>
</reference>
<organism evidence="2 3">
    <name type="scientific">Streptomyces hazeniae</name>
    <dbReference type="NCBI Taxonomy" id="3075538"/>
    <lineage>
        <taxon>Bacteria</taxon>
        <taxon>Bacillati</taxon>
        <taxon>Actinomycetota</taxon>
        <taxon>Actinomycetes</taxon>
        <taxon>Kitasatosporales</taxon>
        <taxon>Streptomycetaceae</taxon>
        <taxon>Streptomyces</taxon>
    </lineage>
</organism>
<name>A0ABU2NRH1_9ACTN</name>
<comment type="caution">
    <text evidence="2">The sequence shown here is derived from an EMBL/GenBank/DDBJ whole genome shotgun (WGS) entry which is preliminary data.</text>
</comment>
<dbReference type="EMBL" id="JAVREQ010000003">
    <property type="protein sequence ID" value="MDT0378228.1"/>
    <property type="molecule type" value="Genomic_DNA"/>
</dbReference>
<dbReference type="Pfam" id="PF13580">
    <property type="entry name" value="SIS_2"/>
    <property type="match status" value="1"/>
</dbReference>
<dbReference type="Gene3D" id="3.40.50.10490">
    <property type="entry name" value="Glucose-6-phosphate isomerase like protein, domain 1"/>
    <property type="match status" value="1"/>
</dbReference>
<dbReference type="InterPro" id="IPR046348">
    <property type="entry name" value="SIS_dom_sf"/>
</dbReference>
<evidence type="ECO:0000313" key="2">
    <source>
        <dbReference type="EMBL" id="MDT0378228.1"/>
    </source>
</evidence>
<dbReference type="InterPro" id="IPR001347">
    <property type="entry name" value="SIS_dom"/>
</dbReference>
<dbReference type="InterPro" id="IPR050099">
    <property type="entry name" value="SIS_GmhA/DiaA_subfam"/>
</dbReference>
<keyword evidence="3" id="KW-1185">Reference proteome</keyword>
<feature type="domain" description="SIS" evidence="1">
    <location>
        <begin position="33"/>
        <end position="197"/>
    </location>
</feature>
<dbReference type="Proteomes" id="UP001183414">
    <property type="component" value="Unassembled WGS sequence"/>
</dbReference>
<accession>A0ABU2NRH1</accession>
<dbReference type="PANTHER" id="PTHR30390">
    <property type="entry name" value="SEDOHEPTULOSE 7-PHOSPHATE ISOMERASE / DNAA INITIATOR-ASSOCIATING FACTOR FOR REPLICATION INITIATION"/>
    <property type="match status" value="1"/>
</dbReference>
<dbReference type="RefSeq" id="WP_311672134.1">
    <property type="nucleotide sequence ID" value="NZ_JAVREQ010000003.1"/>
</dbReference>
<evidence type="ECO:0000313" key="3">
    <source>
        <dbReference type="Proteomes" id="UP001183414"/>
    </source>
</evidence>
<evidence type="ECO:0000259" key="1">
    <source>
        <dbReference type="PROSITE" id="PS51464"/>
    </source>
</evidence>